<dbReference type="Proteomes" id="UP000265520">
    <property type="component" value="Unassembled WGS sequence"/>
</dbReference>
<feature type="domain" description="RNase H type-1" evidence="1">
    <location>
        <begin position="4"/>
        <end position="65"/>
    </location>
</feature>
<accession>A0A392PYN0</accession>
<name>A0A392PYN0_9FABA</name>
<dbReference type="InterPro" id="IPR002156">
    <property type="entry name" value="RNaseH_domain"/>
</dbReference>
<organism evidence="2 3">
    <name type="scientific">Trifolium medium</name>
    <dbReference type="NCBI Taxonomy" id="97028"/>
    <lineage>
        <taxon>Eukaryota</taxon>
        <taxon>Viridiplantae</taxon>
        <taxon>Streptophyta</taxon>
        <taxon>Embryophyta</taxon>
        <taxon>Tracheophyta</taxon>
        <taxon>Spermatophyta</taxon>
        <taxon>Magnoliopsida</taxon>
        <taxon>eudicotyledons</taxon>
        <taxon>Gunneridae</taxon>
        <taxon>Pentapetalae</taxon>
        <taxon>rosids</taxon>
        <taxon>fabids</taxon>
        <taxon>Fabales</taxon>
        <taxon>Fabaceae</taxon>
        <taxon>Papilionoideae</taxon>
        <taxon>50 kb inversion clade</taxon>
        <taxon>NPAAA clade</taxon>
        <taxon>Hologalegina</taxon>
        <taxon>IRL clade</taxon>
        <taxon>Trifolieae</taxon>
        <taxon>Trifolium</taxon>
    </lineage>
</organism>
<comment type="caution">
    <text evidence="2">The sequence shown here is derived from an EMBL/GenBank/DDBJ whole genome shotgun (WGS) entry which is preliminary data.</text>
</comment>
<dbReference type="Gene3D" id="3.30.420.10">
    <property type="entry name" value="Ribonuclease H-like superfamily/Ribonuclease H"/>
    <property type="match status" value="1"/>
</dbReference>
<dbReference type="EMBL" id="LXQA010101461">
    <property type="protein sequence ID" value="MCI16570.1"/>
    <property type="molecule type" value="Genomic_DNA"/>
</dbReference>
<protein>
    <submittedName>
        <fullName evidence="2">Ribonuclease H protein</fullName>
    </submittedName>
</protein>
<dbReference type="InterPro" id="IPR012337">
    <property type="entry name" value="RNaseH-like_sf"/>
</dbReference>
<dbReference type="GO" id="GO:0004523">
    <property type="term" value="F:RNA-DNA hybrid ribonuclease activity"/>
    <property type="evidence" value="ECO:0007669"/>
    <property type="project" value="InterPro"/>
</dbReference>
<feature type="non-terminal residue" evidence="2">
    <location>
        <position position="89"/>
    </location>
</feature>
<dbReference type="AlphaFoldDB" id="A0A392PYN0"/>
<evidence type="ECO:0000259" key="1">
    <source>
        <dbReference type="Pfam" id="PF13456"/>
    </source>
</evidence>
<dbReference type="SUPFAM" id="SSF53098">
    <property type="entry name" value="Ribonuclease H-like"/>
    <property type="match status" value="1"/>
</dbReference>
<sequence length="89" mass="9708">MGNPGQAARSGVFRNIKCELIGCFAQNLGMANALYAEIMGVILAIECASERNWNQLWIECESREGTDNLASIGLALNEFTCWNIAPPLC</sequence>
<dbReference type="InterPro" id="IPR036397">
    <property type="entry name" value="RNaseH_sf"/>
</dbReference>
<proteinExistence type="predicted"/>
<dbReference type="Pfam" id="PF13456">
    <property type="entry name" value="RVT_3"/>
    <property type="match status" value="1"/>
</dbReference>
<dbReference type="GO" id="GO:0003676">
    <property type="term" value="F:nucleic acid binding"/>
    <property type="evidence" value="ECO:0007669"/>
    <property type="project" value="InterPro"/>
</dbReference>
<evidence type="ECO:0000313" key="2">
    <source>
        <dbReference type="EMBL" id="MCI16570.1"/>
    </source>
</evidence>
<keyword evidence="3" id="KW-1185">Reference proteome</keyword>
<reference evidence="2 3" key="1">
    <citation type="journal article" date="2018" name="Front. Plant Sci.">
        <title>Red Clover (Trifolium pratense) and Zigzag Clover (T. medium) - A Picture of Genomic Similarities and Differences.</title>
        <authorList>
            <person name="Dluhosova J."/>
            <person name="Istvanek J."/>
            <person name="Nedelnik J."/>
            <person name="Repkova J."/>
        </authorList>
    </citation>
    <scope>NUCLEOTIDE SEQUENCE [LARGE SCALE GENOMIC DNA]</scope>
    <source>
        <strain evidence="3">cv. 10/8</strain>
        <tissue evidence="2">Leaf</tissue>
    </source>
</reference>
<evidence type="ECO:0000313" key="3">
    <source>
        <dbReference type="Proteomes" id="UP000265520"/>
    </source>
</evidence>